<accession>A0A7J9L5Y9</accession>
<feature type="region of interest" description="Disordered" evidence="1">
    <location>
        <begin position="98"/>
        <end position="118"/>
    </location>
</feature>
<evidence type="ECO:0008006" key="4">
    <source>
        <dbReference type="Google" id="ProtNLM"/>
    </source>
</evidence>
<reference evidence="2 3" key="1">
    <citation type="journal article" date="2019" name="Genome Biol. Evol.">
        <title>Insights into the evolution of the New World diploid cottons (Gossypium, subgenus Houzingenia) based on genome sequencing.</title>
        <authorList>
            <person name="Grover C.E."/>
            <person name="Arick M.A. 2nd"/>
            <person name="Thrash A."/>
            <person name="Conover J.L."/>
            <person name="Sanders W.S."/>
            <person name="Peterson D.G."/>
            <person name="Frelichowski J.E."/>
            <person name="Scheffler J.A."/>
            <person name="Scheffler B.E."/>
            <person name="Wendel J.F."/>
        </authorList>
    </citation>
    <scope>NUCLEOTIDE SEQUENCE [LARGE SCALE GENOMIC DNA]</scope>
    <source>
        <strain evidence="2">1</strain>
        <tissue evidence="2">Leaf</tissue>
    </source>
</reference>
<name>A0A7J9L5Y9_GOSSC</name>
<protein>
    <recommendedName>
        <fullName evidence="4">DUF4283 domain-containing protein</fullName>
    </recommendedName>
</protein>
<dbReference type="AlphaFoldDB" id="A0A7J9L5Y9"/>
<evidence type="ECO:0000256" key="1">
    <source>
        <dbReference type="SAM" id="MobiDB-lite"/>
    </source>
</evidence>
<comment type="caution">
    <text evidence="2">The sequence shown here is derived from an EMBL/GenBank/DDBJ whole genome shotgun (WGS) entry which is preliminary data.</text>
</comment>
<feature type="compositionally biased region" description="Polar residues" evidence="1">
    <location>
        <begin position="105"/>
        <end position="118"/>
    </location>
</feature>
<organism evidence="2 3">
    <name type="scientific">Gossypium schwendimanii</name>
    <name type="common">Cotton</name>
    <dbReference type="NCBI Taxonomy" id="34291"/>
    <lineage>
        <taxon>Eukaryota</taxon>
        <taxon>Viridiplantae</taxon>
        <taxon>Streptophyta</taxon>
        <taxon>Embryophyta</taxon>
        <taxon>Tracheophyta</taxon>
        <taxon>Spermatophyta</taxon>
        <taxon>Magnoliopsida</taxon>
        <taxon>eudicotyledons</taxon>
        <taxon>Gunneridae</taxon>
        <taxon>Pentapetalae</taxon>
        <taxon>rosids</taxon>
        <taxon>malvids</taxon>
        <taxon>Malvales</taxon>
        <taxon>Malvaceae</taxon>
        <taxon>Malvoideae</taxon>
        <taxon>Gossypium</taxon>
    </lineage>
</organism>
<evidence type="ECO:0000313" key="3">
    <source>
        <dbReference type="Proteomes" id="UP000593576"/>
    </source>
</evidence>
<keyword evidence="3" id="KW-1185">Reference proteome</keyword>
<dbReference type="EMBL" id="JABFAF010000004">
    <property type="protein sequence ID" value="MBA0853819.1"/>
    <property type="molecule type" value="Genomic_DNA"/>
</dbReference>
<dbReference type="OrthoDB" id="1001863at2759"/>
<dbReference type="Proteomes" id="UP000593576">
    <property type="component" value="Unassembled WGS sequence"/>
</dbReference>
<dbReference type="PANTHER" id="PTHR31286:SF173">
    <property type="entry name" value="DUF4283 DOMAIN-CONTAINING PROTEIN"/>
    <property type="match status" value="1"/>
</dbReference>
<evidence type="ECO:0000313" key="2">
    <source>
        <dbReference type="EMBL" id="MBA0853819.1"/>
    </source>
</evidence>
<dbReference type="PANTHER" id="PTHR31286">
    <property type="entry name" value="GLYCINE-RICH CELL WALL STRUCTURAL PROTEIN 1.8-LIKE"/>
    <property type="match status" value="1"/>
</dbReference>
<sequence length="118" mass="13008">MVLAWIRLPGLPSFMYKWRILEAIGGLVGNVVKLDLNTDSKTRCRFARMDVFVDLNKAIVSQVMVNGELQSVEYEALLTICFSCGKYGQIRKGGPQEISKGLFTDGSTQSKGQTSNGD</sequence>
<gene>
    <name evidence="2" type="ORF">Goshw_022329</name>
</gene>
<dbReference type="InterPro" id="IPR040256">
    <property type="entry name" value="At4g02000-like"/>
</dbReference>
<proteinExistence type="predicted"/>